<protein>
    <submittedName>
        <fullName evidence="2">D-alanyl-D-alanine carboxypeptidase</fullName>
    </submittedName>
</protein>
<keyword evidence="2" id="KW-0378">Hydrolase</keyword>
<keyword evidence="3" id="KW-1185">Reference proteome</keyword>
<dbReference type="PANTHER" id="PTHR46825:SF7">
    <property type="entry name" value="D-ALANYL-D-ALANINE CARBOXYPEPTIDASE"/>
    <property type="match status" value="1"/>
</dbReference>
<evidence type="ECO:0000313" key="3">
    <source>
        <dbReference type="Proteomes" id="UP000193804"/>
    </source>
</evidence>
<dbReference type="InterPro" id="IPR012338">
    <property type="entry name" value="Beta-lactam/transpept-like"/>
</dbReference>
<dbReference type="SUPFAM" id="SSF56601">
    <property type="entry name" value="beta-lactamase/transpeptidase-like"/>
    <property type="match status" value="1"/>
</dbReference>
<keyword evidence="2" id="KW-0121">Carboxypeptidase</keyword>
<accession>A0A1X7L759</accession>
<dbReference type="Pfam" id="PF00144">
    <property type="entry name" value="Beta-lactamase"/>
    <property type="match status" value="1"/>
</dbReference>
<evidence type="ECO:0000313" key="2">
    <source>
        <dbReference type="EMBL" id="SMG49294.1"/>
    </source>
</evidence>
<feature type="domain" description="Beta-lactamase-related" evidence="1">
    <location>
        <begin position="56"/>
        <end position="386"/>
    </location>
</feature>
<dbReference type="AlphaFoldDB" id="A0A1X7L759"/>
<dbReference type="PANTHER" id="PTHR46825">
    <property type="entry name" value="D-ALANYL-D-ALANINE-CARBOXYPEPTIDASE/ENDOPEPTIDASE AMPH"/>
    <property type="match status" value="1"/>
</dbReference>
<dbReference type="InterPro" id="IPR001466">
    <property type="entry name" value="Beta-lactam-related"/>
</dbReference>
<sequence length="399" mass="44641">MKINKYYILGAITLLTILASCEKNEVLLFENYNCEFRFQDNSSAHPKATLYQNILEKNRKNGLVGAVLLVRDKDGLWIGADGKADIASNVDMQSCNNFLIASISKVFTSAATYRLIDKGILSLEDPVSKWLDEAVVKKVDNAEKAKIKHLLSHTSGIPDYYTLQFELDRINRITNNFTKEKVLKYTYGKSATNSVGETYYYSNTNFLILAMILEKASGLTFEEVYQQEVFTPLELNSAYYSEERPIPEGCVKGYVDIYGNGQYVESEFLYNDELGIGGDGGIAVNAYDLAIFFEGLMKGNLISTSSINEMTNWFDLPEDWTSSDDPYGQNENGYGIEKFNTVHGPAVGHTGGIDGFSTIALYFLNEEATYVLLLNSAGNEKGAIAREEIYKEITSEMFK</sequence>
<dbReference type="Gene3D" id="3.40.710.10">
    <property type="entry name" value="DD-peptidase/beta-lactamase superfamily"/>
    <property type="match status" value="1"/>
</dbReference>
<gene>
    <name evidence="2" type="ORF">SAMN05661096_03594</name>
</gene>
<organism evidence="2 3">
    <name type="scientific">Marivirga sericea</name>
    <dbReference type="NCBI Taxonomy" id="1028"/>
    <lineage>
        <taxon>Bacteria</taxon>
        <taxon>Pseudomonadati</taxon>
        <taxon>Bacteroidota</taxon>
        <taxon>Cytophagia</taxon>
        <taxon>Cytophagales</taxon>
        <taxon>Marivirgaceae</taxon>
        <taxon>Marivirga</taxon>
    </lineage>
</organism>
<dbReference type="STRING" id="1028.SAMN05661096_03594"/>
<evidence type="ECO:0000259" key="1">
    <source>
        <dbReference type="Pfam" id="PF00144"/>
    </source>
</evidence>
<name>A0A1X7L759_9BACT</name>
<reference evidence="3" key="1">
    <citation type="submission" date="2017-04" db="EMBL/GenBank/DDBJ databases">
        <authorList>
            <person name="Varghese N."/>
            <person name="Submissions S."/>
        </authorList>
    </citation>
    <scope>NUCLEOTIDE SEQUENCE [LARGE SCALE GENOMIC DNA]</scope>
    <source>
        <strain evidence="3">DSM 4125</strain>
    </source>
</reference>
<dbReference type="RefSeq" id="WP_085518717.1">
    <property type="nucleotide sequence ID" value="NZ_FXAW01000008.1"/>
</dbReference>
<proteinExistence type="predicted"/>
<dbReference type="EMBL" id="FXAW01000008">
    <property type="protein sequence ID" value="SMG49294.1"/>
    <property type="molecule type" value="Genomic_DNA"/>
</dbReference>
<dbReference type="Proteomes" id="UP000193804">
    <property type="component" value="Unassembled WGS sequence"/>
</dbReference>
<dbReference type="InterPro" id="IPR050491">
    <property type="entry name" value="AmpC-like"/>
</dbReference>
<dbReference type="PROSITE" id="PS51257">
    <property type="entry name" value="PROKAR_LIPOPROTEIN"/>
    <property type="match status" value="1"/>
</dbReference>
<keyword evidence="2" id="KW-0645">Protease</keyword>
<dbReference type="GO" id="GO:0004180">
    <property type="term" value="F:carboxypeptidase activity"/>
    <property type="evidence" value="ECO:0007669"/>
    <property type="project" value="UniProtKB-KW"/>
</dbReference>
<dbReference type="OrthoDB" id="9793489at2"/>